<accession>A0A432XAI3</accession>
<dbReference type="PANTHER" id="PTHR46889:SF4">
    <property type="entry name" value="TRANSPOSASE INSO FOR INSERTION SEQUENCE ELEMENT IS911B-RELATED"/>
    <property type="match status" value="1"/>
</dbReference>
<dbReference type="PANTHER" id="PTHR46889">
    <property type="entry name" value="TRANSPOSASE INSF FOR INSERTION SEQUENCE IS3B-RELATED"/>
    <property type="match status" value="1"/>
</dbReference>
<keyword evidence="4" id="KW-1185">Reference proteome</keyword>
<keyword evidence="1" id="KW-0812">Transmembrane</keyword>
<protein>
    <recommendedName>
        <fullName evidence="2">Integrase catalytic domain-containing protein</fullName>
    </recommendedName>
</protein>
<dbReference type="InterPro" id="IPR036397">
    <property type="entry name" value="RNaseH_sf"/>
</dbReference>
<keyword evidence="1" id="KW-0472">Membrane</keyword>
<feature type="transmembrane region" description="Helical" evidence="1">
    <location>
        <begin position="65"/>
        <end position="86"/>
    </location>
</feature>
<dbReference type="GO" id="GO:0015074">
    <property type="term" value="P:DNA integration"/>
    <property type="evidence" value="ECO:0007669"/>
    <property type="project" value="InterPro"/>
</dbReference>
<keyword evidence="1" id="KW-1133">Transmembrane helix</keyword>
<evidence type="ECO:0000313" key="4">
    <source>
        <dbReference type="Proteomes" id="UP000286976"/>
    </source>
</evidence>
<dbReference type="GO" id="GO:0003676">
    <property type="term" value="F:nucleic acid binding"/>
    <property type="evidence" value="ECO:0007669"/>
    <property type="project" value="InterPro"/>
</dbReference>
<sequence length="90" mass="10525">MVRQRVAYNVTTKRDKQYIVAPNLVSMNFNPSRPNQVWAGDITYLRTGQGWMYLSVVMDLYSRRIIGWAMWVLVGNIFGSVAFFIYRKPT</sequence>
<dbReference type="EMBL" id="PIPQ01000001">
    <property type="protein sequence ID" value="RUO44413.1"/>
    <property type="molecule type" value="Genomic_DNA"/>
</dbReference>
<proteinExistence type="predicted"/>
<dbReference type="Gene3D" id="3.30.420.10">
    <property type="entry name" value="Ribonuclease H-like superfamily/Ribonuclease H"/>
    <property type="match status" value="1"/>
</dbReference>
<dbReference type="SUPFAM" id="SSF53098">
    <property type="entry name" value="Ribonuclease H-like"/>
    <property type="match status" value="1"/>
</dbReference>
<dbReference type="AlphaFoldDB" id="A0A432XAI3"/>
<evidence type="ECO:0000313" key="3">
    <source>
        <dbReference type="EMBL" id="RUO44413.1"/>
    </source>
</evidence>
<name>A0A432XAI3_9GAMM</name>
<gene>
    <name evidence="3" type="ORF">CWE15_04365</name>
</gene>
<dbReference type="InterPro" id="IPR050900">
    <property type="entry name" value="Transposase_IS3/IS150/IS904"/>
</dbReference>
<dbReference type="Proteomes" id="UP000286976">
    <property type="component" value="Unassembled WGS sequence"/>
</dbReference>
<dbReference type="InterPro" id="IPR012337">
    <property type="entry name" value="RNaseH-like_sf"/>
</dbReference>
<evidence type="ECO:0000256" key="1">
    <source>
        <dbReference type="SAM" id="Phobius"/>
    </source>
</evidence>
<feature type="domain" description="Integrase catalytic" evidence="2">
    <location>
        <begin position="32"/>
        <end position="70"/>
    </location>
</feature>
<organism evidence="3 4">
    <name type="scientific">Aliidiomarina taiwanensis</name>
    <dbReference type="NCBI Taxonomy" id="946228"/>
    <lineage>
        <taxon>Bacteria</taxon>
        <taxon>Pseudomonadati</taxon>
        <taxon>Pseudomonadota</taxon>
        <taxon>Gammaproteobacteria</taxon>
        <taxon>Alteromonadales</taxon>
        <taxon>Idiomarinaceae</taxon>
        <taxon>Aliidiomarina</taxon>
    </lineage>
</organism>
<reference evidence="3 4" key="1">
    <citation type="journal article" date="2011" name="Front. Microbiol.">
        <title>Genomic signatures of strain selection and enhancement in Bacillus atrophaeus var. globigii, a historical biowarfare simulant.</title>
        <authorList>
            <person name="Gibbons H.S."/>
            <person name="Broomall S.M."/>
            <person name="McNew L.A."/>
            <person name="Daligault H."/>
            <person name="Chapman C."/>
            <person name="Bruce D."/>
            <person name="Karavis M."/>
            <person name="Krepps M."/>
            <person name="McGregor P.A."/>
            <person name="Hong C."/>
            <person name="Park K.H."/>
            <person name="Akmal A."/>
            <person name="Feldman A."/>
            <person name="Lin J.S."/>
            <person name="Chang W.E."/>
            <person name="Higgs B.W."/>
            <person name="Demirev P."/>
            <person name="Lindquist J."/>
            <person name="Liem A."/>
            <person name="Fochler E."/>
            <person name="Read T.D."/>
            <person name="Tapia R."/>
            <person name="Johnson S."/>
            <person name="Bishop-Lilly K.A."/>
            <person name="Detter C."/>
            <person name="Han C."/>
            <person name="Sozhamannan S."/>
            <person name="Rosenzweig C.N."/>
            <person name="Skowronski E.W."/>
        </authorList>
    </citation>
    <scope>NUCLEOTIDE SEQUENCE [LARGE SCALE GENOMIC DNA]</scope>
    <source>
        <strain evidence="3 4">AIT1</strain>
    </source>
</reference>
<comment type="caution">
    <text evidence="3">The sequence shown here is derived from an EMBL/GenBank/DDBJ whole genome shotgun (WGS) entry which is preliminary data.</text>
</comment>
<dbReference type="Pfam" id="PF00665">
    <property type="entry name" value="rve"/>
    <property type="match status" value="1"/>
</dbReference>
<evidence type="ECO:0000259" key="2">
    <source>
        <dbReference type="Pfam" id="PF00665"/>
    </source>
</evidence>
<dbReference type="InterPro" id="IPR001584">
    <property type="entry name" value="Integrase_cat-core"/>
</dbReference>